<evidence type="ECO:0000259" key="2">
    <source>
        <dbReference type="Pfam" id="PF14344"/>
    </source>
</evidence>
<feature type="chain" id="PRO_5015744071" description="DUF4397 domain-containing protein" evidence="1">
    <location>
        <begin position="22"/>
        <end position="242"/>
    </location>
</feature>
<feature type="signal peptide" evidence="1">
    <location>
        <begin position="1"/>
        <end position="21"/>
    </location>
</feature>
<dbReference type="InterPro" id="IPR025510">
    <property type="entry name" value="DUF4397"/>
</dbReference>
<reference evidence="3 4" key="1">
    <citation type="submission" date="2018-04" db="EMBL/GenBank/DDBJ databases">
        <title>Chitinophaga fuyangensis sp. nov., isolated from soil in a chemical factory.</title>
        <authorList>
            <person name="Chen K."/>
        </authorList>
    </citation>
    <scope>NUCLEOTIDE SEQUENCE [LARGE SCALE GENOMIC DNA]</scope>
    <source>
        <strain evidence="3 4">LY-1</strain>
    </source>
</reference>
<dbReference type="Pfam" id="PF14344">
    <property type="entry name" value="DUF4397"/>
    <property type="match status" value="1"/>
</dbReference>
<name>A0A2T7BF66_9BACT</name>
<dbReference type="EMBL" id="QCYK01000002">
    <property type="protein sequence ID" value="PUZ24927.1"/>
    <property type="molecule type" value="Genomic_DNA"/>
</dbReference>
<dbReference type="OrthoDB" id="649338at2"/>
<feature type="domain" description="DUF4397" evidence="2">
    <location>
        <begin position="33"/>
        <end position="144"/>
    </location>
</feature>
<gene>
    <name evidence="3" type="ORF">DCC81_11450</name>
</gene>
<evidence type="ECO:0000256" key="1">
    <source>
        <dbReference type="SAM" id="SignalP"/>
    </source>
</evidence>
<dbReference type="AlphaFoldDB" id="A0A2T7BF66"/>
<dbReference type="PROSITE" id="PS51257">
    <property type="entry name" value="PROKAR_LIPOPROTEIN"/>
    <property type="match status" value="1"/>
</dbReference>
<protein>
    <recommendedName>
        <fullName evidence="2">DUF4397 domain-containing protein</fullName>
    </recommendedName>
</protein>
<keyword evidence="4" id="KW-1185">Reference proteome</keyword>
<dbReference type="Proteomes" id="UP000244450">
    <property type="component" value="Unassembled WGS sequence"/>
</dbReference>
<dbReference type="RefSeq" id="WP_108686764.1">
    <property type="nucleotide sequence ID" value="NZ_QCYK01000002.1"/>
</dbReference>
<sequence>MKPFCYLLAFLALAITWTACKSDTDIIPQTHGNVMVFNAVPGNVGYNLISVFVDTTQIANMLKTGDTSAFSTFRSQLYPVYIHAADNDTSIQTEMTIRNNHNFSFFLVYDTLPLQGQPKYTGLLTDDTLRRPEVNTVRLRVIDLGKTLLGQGDTASIQPITIAMDYDTALLYNGMSFRQVGDFRTVAPGPHKLYFRTFYDSVWVRRDSLAVNLVSDNNYTVYTSGSLMRNDQFKAFIYRHWR</sequence>
<evidence type="ECO:0000313" key="4">
    <source>
        <dbReference type="Proteomes" id="UP000244450"/>
    </source>
</evidence>
<accession>A0A2T7BF66</accession>
<proteinExistence type="predicted"/>
<keyword evidence="1" id="KW-0732">Signal</keyword>
<organism evidence="3 4">
    <name type="scientific">Chitinophaga parva</name>
    <dbReference type="NCBI Taxonomy" id="2169414"/>
    <lineage>
        <taxon>Bacteria</taxon>
        <taxon>Pseudomonadati</taxon>
        <taxon>Bacteroidota</taxon>
        <taxon>Chitinophagia</taxon>
        <taxon>Chitinophagales</taxon>
        <taxon>Chitinophagaceae</taxon>
        <taxon>Chitinophaga</taxon>
    </lineage>
</organism>
<evidence type="ECO:0000313" key="3">
    <source>
        <dbReference type="EMBL" id="PUZ24927.1"/>
    </source>
</evidence>
<comment type="caution">
    <text evidence="3">The sequence shown here is derived from an EMBL/GenBank/DDBJ whole genome shotgun (WGS) entry which is preliminary data.</text>
</comment>